<dbReference type="PANTHER" id="PTHR39338">
    <property type="entry name" value="BLL5662 PROTEIN-RELATED"/>
    <property type="match status" value="1"/>
</dbReference>
<sequence length="395" mass="43850">MSLAIAAENPLGAGVRTKLNGFAHILRDNGFVIGLAETRDALAMLSGHDAARPSRLRPALKALFCGRQSDWQKFDEIFDAYWLSRGMKSATRISGAPQTTPQGLQSLAAGQRGLGDSDQADHVERGEGSEVSETGRSRREGASRTELLSRTDFRHLTQPEDLAAAHELAGRLAMSMRARLTRRMHARRSGQRLDLRRTIHKSIAHGGTPIELVRRRRKDKPLRLVVLLDASGSMSLYSAVFLRFMHGVLDSFREAEAFVFHTRLIHISPALKERNPQRAMERMSLLAQGTGGGTRIGESLATFNRWHAKRCIHSRTCVMIVSDGYDTGPAENLGAEMQALRRRCRRIAWLNPMIGWQGYQPEAAGMKAALPYVDLFAPAHDLDSLKALEPYLAKI</sequence>
<evidence type="ECO:0000313" key="2">
    <source>
        <dbReference type="EMBL" id="PWV95760.1"/>
    </source>
</evidence>
<dbReference type="InterPro" id="IPR036465">
    <property type="entry name" value="vWFA_dom_sf"/>
</dbReference>
<dbReference type="InterPro" id="IPR008912">
    <property type="entry name" value="Uncharacterised_CoxE"/>
</dbReference>
<evidence type="ECO:0000256" key="1">
    <source>
        <dbReference type="SAM" id="MobiDB-lite"/>
    </source>
</evidence>
<keyword evidence="3" id="KW-1185">Reference proteome</keyword>
<evidence type="ECO:0000313" key="3">
    <source>
        <dbReference type="Proteomes" id="UP000246352"/>
    </source>
</evidence>
<dbReference type="Gene3D" id="3.40.50.410">
    <property type="entry name" value="von Willebrand factor, type A domain"/>
    <property type="match status" value="1"/>
</dbReference>
<dbReference type="PANTHER" id="PTHR39338:SF6">
    <property type="entry name" value="BLL5662 PROTEIN"/>
    <property type="match status" value="1"/>
</dbReference>
<feature type="compositionally biased region" description="Basic and acidic residues" evidence="1">
    <location>
        <begin position="119"/>
        <end position="150"/>
    </location>
</feature>
<protein>
    <submittedName>
        <fullName evidence="2">Uncharacterized protein with von Willebrand factor type A (VWA) domain</fullName>
    </submittedName>
</protein>
<dbReference type="Pfam" id="PF05762">
    <property type="entry name" value="VWA_CoxE"/>
    <property type="match status" value="1"/>
</dbReference>
<dbReference type="PIRSF" id="PIRSF010256">
    <property type="entry name" value="CoxE_vWa"/>
    <property type="match status" value="1"/>
</dbReference>
<proteinExistence type="predicted"/>
<comment type="caution">
    <text evidence="2">The sequence shown here is derived from an EMBL/GenBank/DDBJ whole genome shotgun (WGS) entry which is preliminary data.</text>
</comment>
<feature type="region of interest" description="Disordered" evidence="1">
    <location>
        <begin position="109"/>
        <end position="150"/>
    </location>
</feature>
<gene>
    <name evidence="2" type="ORF">DFR52_10824</name>
</gene>
<accession>A0A317PEZ1</accession>
<dbReference type="CDD" id="cd00198">
    <property type="entry name" value="vWFA"/>
    <property type="match status" value="1"/>
</dbReference>
<dbReference type="RefSeq" id="WP_110034364.1">
    <property type="nucleotide sequence ID" value="NZ_QGTR01000008.1"/>
</dbReference>
<reference evidence="2 3" key="1">
    <citation type="submission" date="2018-05" db="EMBL/GenBank/DDBJ databases">
        <title>Genomic Encyclopedia of Type Strains, Phase IV (KMG-IV): sequencing the most valuable type-strain genomes for metagenomic binning, comparative biology and taxonomic classification.</title>
        <authorList>
            <person name="Goeker M."/>
        </authorList>
    </citation>
    <scope>NUCLEOTIDE SEQUENCE [LARGE SCALE GENOMIC DNA]</scope>
    <source>
        <strain evidence="2 3">DSM 16791</strain>
    </source>
</reference>
<dbReference type="InterPro" id="IPR011195">
    <property type="entry name" value="UCP010256"/>
</dbReference>
<organism evidence="2 3">
    <name type="scientific">Hoeflea marina</name>
    <dbReference type="NCBI Taxonomy" id="274592"/>
    <lineage>
        <taxon>Bacteria</taxon>
        <taxon>Pseudomonadati</taxon>
        <taxon>Pseudomonadota</taxon>
        <taxon>Alphaproteobacteria</taxon>
        <taxon>Hyphomicrobiales</taxon>
        <taxon>Rhizobiaceae</taxon>
        <taxon>Hoeflea</taxon>
    </lineage>
</organism>
<dbReference type="AlphaFoldDB" id="A0A317PEZ1"/>
<name>A0A317PEZ1_9HYPH</name>
<dbReference type="EMBL" id="QGTR01000008">
    <property type="protein sequence ID" value="PWV95760.1"/>
    <property type="molecule type" value="Genomic_DNA"/>
</dbReference>
<dbReference type="SUPFAM" id="SSF53300">
    <property type="entry name" value="vWA-like"/>
    <property type="match status" value="1"/>
</dbReference>
<dbReference type="OrthoDB" id="9790469at2"/>
<dbReference type="Proteomes" id="UP000246352">
    <property type="component" value="Unassembled WGS sequence"/>
</dbReference>